<evidence type="ECO:0000313" key="2">
    <source>
        <dbReference type="Proteomes" id="UP001611162"/>
    </source>
</evidence>
<protein>
    <submittedName>
        <fullName evidence="1">Uncharacterized protein</fullName>
    </submittedName>
</protein>
<gene>
    <name evidence="1" type="ORF">ACH4TF_19085</name>
</gene>
<evidence type="ECO:0000313" key="1">
    <source>
        <dbReference type="EMBL" id="MFI0912552.1"/>
    </source>
</evidence>
<dbReference type="Proteomes" id="UP001611162">
    <property type="component" value="Unassembled WGS sequence"/>
</dbReference>
<accession>A0ABW7T851</accession>
<reference evidence="1 2" key="1">
    <citation type="submission" date="2024-10" db="EMBL/GenBank/DDBJ databases">
        <title>The Natural Products Discovery Center: Release of the First 8490 Sequenced Strains for Exploring Actinobacteria Biosynthetic Diversity.</title>
        <authorList>
            <person name="Kalkreuter E."/>
            <person name="Kautsar S.A."/>
            <person name="Yang D."/>
            <person name="Bader C.D."/>
            <person name="Teijaro C.N."/>
            <person name="Fluegel L."/>
            <person name="Davis C.M."/>
            <person name="Simpson J.R."/>
            <person name="Lauterbach L."/>
            <person name="Steele A.D."/>
            <person name="Gui C."/>
            <person name="Meng S."/>
            <person name="Li G."/>
            <person name="Viehrig K."/>
            <person name="Ye F."/>
            <person name="Su P."/>
            <person name="Kiefer A.F."/>
            <person name="Nichols A."/>
            <person name="Cepeda A.J."/>
            <person name="Yan W."/>
            <person name="Fan B."/>
            <person name="Jiang Y."/>
            <person name="Adhikari A."/>
            <person name="Zheng C.-J."/>
            <person name="Schuster L."/>
            <person name="Cowan T.M."/>
            <person name="Smanski M.J."/>
            <person name="Chevrette M.G."/>
            <person name="De Carvalho L.P.S."/>
            <person name="Shen B."/>
        </authorList>
    </citation>
    <scope>NUCLEOTIDE SEQUENCE [LARGE SCALE GENOMIC DNA]</scope>
    <source>
        <strain evidence="1 2">NPDC020979</strain>
    </source>
</reference>
<sequence length="60" mass="6447">MTRTATRIATATQAATVTSNSTVVADWALRYFGPWWNATSITPVPDASVNADVHRAVATR</sequence>
<dbReference type="EMBL" id="JBIRRB010000006">
    <property type="protein sequence ID" value="MFI0912552.1"/>
    <property type="molecule type" value="Genomic_DNA"/>
</dbReference>
<comment type="caution">
    <text evidence="1">The sequence shown here is derived from an EMBL/GenBank/DDBJ whole genome shotgun (WGS) entry which is preliminary data.</text>
</comment>
<proteinExistence type="predicted"/>
<dbReference type="RefSeq" id="WP_397613436.1">
    <property type="nucleotide sequence ID" value="NZ_JBIRRB010000006.1"/>
</dbReference>
<organism evidence="1 2">
    <name type="scientific">Streptomyces abikoensis</name>
    <dbReference type="NCBI Taxonomy" id="97398"/>
    <lineage>
        <taxon>Bacteria</taxon>
        <taxon>Bacillati</taxon>
        <taxon>Actinomycetota</taxon>
        <taxon>Actinomycetes</taxon>
        <taxon>Kitasatosporales</taxon>
        <taxon>Streptomycetaceae</taxon>
        <taxon>Streptomyces</taxon>
    </lineage>
</organism>
<keyword evidence="2" id="KW-1185">Reference proteome</keyword>
<name>A0ABW7T851_9ACTN</name>